<proteinExistence type="predicted"/>
<dbReference type="PANTHER" id="PTHR43798:SF33">
    <property type="entry name" value="HYDROLASE, PUTATIVE (AFU_ORTHOLOGUE AFUA_2G14860)-RELATED"/>
    <property type="match status" value="1"/>
</dbReference>
<dbReference type="GO" id="GO:0047372">
    <property type="term" value="F:monoacylglycerol lipase activity"/>
    <property type="evidence" value="ECO:0007669"/>
    <property type="project" value="TreeGrafter"/>
</dbReference>
<accession>E0UA49</accession>
<dbReference type="EMBL" id="CP002198">
    <property type="protein sequence ID" value="ADN16241.1"/>
    <property type="molecule type" value="Genomic_DNA"/>
</dbReference>
<dbReference type="eggNOG" id="COG0596">
    <property type="taxonomic scope" value="Bacteria"/>
</dbReference>
<protein>
    <submittedName>
        <fullName evidence="2">Alpha/beta hydrolase fold protein</fullName>
    </submittedName>
</protein>
<reference evidence="3" key="1">
    <citation type="journal article" date="2011" name="MBio">
        <title>Novel metabolic attributes of the genus Cyanothece, comprising a group of unicellular nitrogen-fixing Cyanobacteria.</title>
        <authorList>
            <person name="Bandyopadhyay A."/>
            <person name="Elvitigala T."/>
            <person name="Welsh E."/>
            <person name="Stockel J."/>
            <person name="Liberton M."/>
            <person name="Min H."/>
            <person name="Sherman L.A."/>
            <person name="Pakrasi H.B."/>
        </authorList>
    </citation>
    <scope>NUCLEOTIDE SEQUENCE [LARGE SCALE GENOMIC DNA]</scope>
    <source>
        <strain evidence="3">PCC 7822</strain>
    </source>
</reference>
<dbReference type="Pfam" id="PF00561">
    <property type="entry name" value="Abhydrolase_1"/>
    <property type="match status" value="1"/>
</dbReference>
<dbReference type="STRING" id="497965.Cyan7822_4324"/>
<dbReference type="Proteomes" id="UP000008206">
    <property type="component" value="Chromosome"/>
</dbReference>
<dbReference type="InterPro" id="IPR050266">
    <property type="entry name" value="AB_hydrolase_sf"/>
</dbReference>
<dbReference type="GO" id="GO:0046464">
    <property type="term" value="P:acylglycerol catabolic process"/>
    <property type="evidence" value="ECO:0007669"/>
    <property type="project" value="TreeGrafter"/>
</dbReference>
<dbReference type="GO" id="GO:0016020">
    <property type="term" value="C:membrane"/>
    <property type="evidence" value="ECO:0007669"/>
    <property type="project" value="TreeGrafter"/>
</dbReference>
<dbReference type="RefSeq" id="WP_013324304.1">
    <property type="nucleotide sequence ID" value="NC_014501.1"/>
</dbReference>
<dbReference type="SUPFAM" id="SSF53474">
    <property type="entry name" value="alpha/beta-Hydrolases"/>
    <property type="match status" value="1"/>
</dbReference>
<evidence type="ECO:0000313" key="3">
    <source>
        <dbReference type="Proteomes" id="UP000008206"/>
    </source>
</evidence>
<dbReference type="HOGENOM" id="CLU_020336_50_4_3"/>
<evidence type="ECO:0000259" key="1">
    <source>
        <dbReference type="Pfam" id="PF00561"/>
    </source>
</evidence>
<dbReference type="InterPro" id="IPR029058">
    <property type="entry name" value="AB_hydrolase_fold"/>
</dbReference>
<dbReference type="KEGG" id="cyj:Cyan7822_4324"/>
<dbReference type="Gene3D" id="3.40.50.1820">
    <property type="entry name" value="alpha/beta hydrolase"/>
    <property type="match status" value="1"/>
</dbReference>
<dbReference type="PANTHER" id="PTHR43798">
    <property type="entry name" value="MONOACYLGLYCEROL LIPASE"/>
    <property type="match status" value="1"/>
</dbReference>
<feature type="domain" description="AB hydrolase-1" evidence="1">
    <location>
        <begin position="27"/>
        <end position="135"/>
    </location>
</feature>
<evidence type="ECO:0000313" key="2">
    <source>
        <dbReference type="EMBL" id="ADN16241.1"/>
    </source>
</evidence>
<sequence>MTQKIKRAFLDTEDGQILYRIAGEGEPLLLLHMVPRSSDEFKELMTIGVQNRQLIAMDLMGLGDSDKPPRVYSVADYAKTVIALLDELGIKKSSIFGSVTGGYIAGEIAAAYPERVEKIILCNTHGFDAEEQEKVLKMYSLGSTVKEDGSHLMEKWLSRVNYVGKGELNHRCVLDDLKCLGGSVYPGVAVGNYCLSAKERFRLIQCPTLILTGTKALEPLEKFGLAKPENQLWLTEAIPHSQMIELEGGTLWMLNQMAEEISKIIVNFLDNQSAMVSN</sequence>
<keyword evidence="3" id="KW-1185">Reference proteome</keyword>
<gene>
    <name evidence="2" type="ordered locus">Cyan7822_4324</name>
</gene>
<organism evidence="2 3">
    <name type="scientific">Gloeothece verrucosa (strain PCC 7822)</name>
    <name type="common">Cyanothece sp. (strain PCC 7822)</name>
    <dbReference type="NCBI Taxonomy" id="497965"/>
    <lineage>
        <taxon>Bacteria</taxon>
        <taxon>Bacillati</taxon>
        <taxon>Cyanobacteriota</taxon>
        <taxon>Cyanophyceae</taxon>
        <taxon>Oscillatoriophycideae</taxon>
        <taxon>Chroococcales</taxon>
        <taxon>Aphanothecaceae</taxon>
        <taxon>Gloeothece</taxon>
        <taxon>Gloeothece verrucosa</taxon>
    </lineage>
</organism>
<keyword evidence="2" id="KW-0378">Hydrolase</keyword>
<dbReference type="InterPro" id="IPR000073">
    <property type="entry name" value="AB_hydrolase_1"/>
</dbReference>
<dbReference type="PRINTS" id="PR00111">
    <property type="entry name" value="ABHYDROLASE"/>
</dbReference>
<dbReference type="AlphaFoldDB" id="E0UA49"/>
<name>E0UA49_GLOV7</name>
<dbReference type="OrthoDB" id="9808398at2"/>